<keyword evidence="1" id="KW-0472">Membrane</keyword>
<keyword evidence="1" id="KW-0812">Transmembrane</keyword>
<name>A0A5C5Z0A2_9BACT</name>
<evidence type="ECO:0008006" key="4">
    <source>
        <dbReference type="Google" id="ProtNLM"/>
    </source>
</evidence>
<sequence>MPAKFPCPNCGHELARANADCADCGYPNQPRDAPEPIVPAKPSPRLRITIGKLFLYITVSAMVFAILRAAGFDGLFFTLFVSASFIPLAKLIRSFHQNPIW</sequence>
<dbReference type="AlphaFoldDB" id="A0A5C5Z0A2"/>
<reference evidence="2 3" key="1">
    <citation type="submission" date="2019-02" db="EMBL/GenBank/DDBJ databases">
        <title>Deep-cultivation of Planctomycetes and their phenomic and genomic characterization uncovers novel biology.</title>
        <authorList>
            <person name="Wiegand S."/>
            <person name="Jogler M."/>
            <person name="Boedeker C."/>
            <person name="Pinto D."/>
            <person name="Vollmers J."/>
            <person name="Rivas-Marin E."/>
            <person name="Kohn T."/>
            <person name="Peeters S.H."/>
            <person name="Heuer A."/>
            <person name="Rast P."/>
            <person name="Oberbeckmann S."/>
            <person name="Bunk B."/>
            <person name="Jeske O."/>
            <person name="Meyerdierks A."/>
            <person name="Storesund J.E."/>
            <person name="Kallscheuer N."/>
            <person name="Luecker S."/>
            <person name="Lage O.M."/>
            <person name="Pohl T."/>
            <person name="Merkel B.J."/>
            <person name="Hornburger P."/>
            <person name="Mueller R.-W."/>
            <person name="Bruemmer F."/>
            <person name="Labrenz M."/>
            <person name="Spormann A.M."/>
            <person name="Op Den Camp H."/>
            <person name="Overmann J."/>
            <person name="Amann R."/>
            <person name="Jetten M.S.M."/>
            <person name="Mascher T."/>
            <person name="Medema M.H."/>
            <person name="Devos D.P."/>
            <person name="Kaster A.-K."/>
            <person name="Ovreas L."/>
            <person name="Rohde M."/>
            <person name="Galperin M.Y."/>
            <person name="Jogler C."/>
        </authorList>
    </citation>
    <scope>NUCLEOTIDE SEQUENCE [LARGE SCALE GENOMIC DNA]</scope>
    <source>
        <strain evidence="2 3">CA13</strain>
    </source>
</reference>
<dbReference type="Proteomes" id="UP000315010">
    <property type="component" value="Unassembled WGS sequence"/>
</dbReference>
<keyword evidence="3" id="KW-1185">Reference proteome</keyword>
<dbReference type="EMBL" id="SJPJ01000001">
    <property type="protein sequence ID" value="TWT80808.1"/>
    <property type="molecule type" value="Genomic_DNA"/>
</dbReference>
<protein>
    <recommendedName>
        <fullName evidence="4">Zinc-ribbon domain-containing protein</fullName>
    </recommendedName>
</protein>
<evidence type="ECO:0000313" key="3">
    <source>
        <dbReference type="Proteomes" id="UP000315010"/>
    </source>
</evidence>
<evidence type="ECO:0000313" key="2">
    <source>
        <dbReference type="EMBL" id="TWT80808.1"/>
    </source>
</evidence>
<organism evidence="2 3">
    <name type="scientific">Novipirellula herctigrandis</name>
    <dbReference type="NCBI Taxonomy" id="2527986"/>
    <lineage>
        <taxon>Bacteria</taxon>
        <taxon>Pseudomonadati</taxon>
        <taxon>Planctomycetota</taxon>
        <taxon>Planctomycetia</taxon>
        <taxon>Pirellulales</taxon>
        <taxon>Pirellulaceae</taxon>
        <taxon>Novipirellula</taxon>
    </lineage>
</organism>
<proteinExistence type="predicted"/>
<feature type="transmembrane region" description="Helical" evidence="1">
    <location>
        <begin position="53"/>
        <end position="69"/>
    </location>
</feature>
<comment type="caution">
    <text evidence="2">The sequence shown here is derived from an EMBL/GenBank/DDBJ whole genome shotgun (WGS) entry which is preliminary data.</text>
</comment>
<keyword evidence="1" id="KW-1133">Transmembrane helix</keyword>
<accession>A0A5C5Z0A2</accession>
<evidence type="ECO:0000256" key="1">
    <source>
        <dbReference type="SAM" id="Phobius"/>
    </source>
</evidence>
<gene>
    <name evidence="2" type="ORF">CA13_22540</name>
</gene>